<dbReference type="PANTHER" id="PTHR47185">
    <property type="entry name" value="PX DOMAIN-CONTAINING PROTEIN YPR097W"/>
    <property type="match status" value="1"/>
</dbReference>
<feature type="domain" description="PX" evidence="2">
    <location>
        <begin position="676"/>
        <end position="994"/>
    </location>
</feature>
<dbReference type="InterPro" id="IPR024554">
    <property type="entry name" value="LEC1-like_C"/>
</dbReference>
<evidence type="ECO:0000313" key="4">
    <source>
        <dbReference type="EMBL" id="ORY52723.1"/>
    </source>
</evidence>
<comment type="caution">
    <text evidence="4">The sequence shown here is derived from an EMBL/GenBank/DDBJ whole genome shotgun (WGS) entry which is preliminary data.</text>
</comment>
<feature type="compositionally biased region" description="Low complexity" evidence="1">
    <location>
        <begin position="125"/>
        <end position="140"/>
    </location>
</feature>
<feature type="compositionally biased region" description="Polar residues" evidence="1">
    <location>
        <begin position="170"/>
        <end position="192"/>
    </location>
</feature>
<dbReference type="InterPro" id="IPR047168">
    <property type="entry name" value="LEC1-like"/>
</dbReference>
<organism evidence="4 5">
    <name type="scientific">Leucosporidium creatinivorum</name>
    <dbReference type="NCBI Taxonomy" id="106004"/>
    <lineage>
        <taxon>Eukaryota</taxon>
        <taxon>Fungi</taxon>
        <taxon>Dikarya</taxon>
        <taxon>Basidiomycota</taxon>
        <taxon>Pucciniomycotina</taxon>
        <taxon>Microbotryomycetes</taxon>
        <taxon>Leucosporidiales</taxon>
        <taxon>Leucosporidium</taxon>
    </lineage>
</organism>
<feature type="compositionally biased region" description="Low complexity" evidence="1">
    <location>
        <begin position="150"/>
        <end position="163"/>
    </location>
</feature>
<accession>A0A1Y2D0B6</accession>
<dbReference type="Pfam" id="PF12828">
    <property type="entry name" value="PXB"/>
    <property type="match status" value="1"/>
</dbReference>
<feature type="domain" description="PX-associated" evidence="3">
    <location>
        <begin position="295"/>
        <end position="454"/>
    </location>
</feature>
<name>A0A1Y2D0B6_9BASI</name>
<dbReference type="STRING" id="106004.A0A1Y2D0B6"/>
<dbReference type="PANTHER" id="PTHR47185:SF1">
    <property type="entry name" value="PX DOMAIN-CONTAINING PROTEIN YPR097W"/>
    <property type="match status" value="1"/>
</dbReference>
<feature type="compositionally biased region" description="Low complexity" evidence="1">
    <location>
        <begin position="22"/>
        <end position="45"/>
    </location>
</feature>
<feature type="compositionally biased region" description="Low complexity" evidence="1">
    <location>
        <begin position="1006"/>
        <end position="1020"/>
    </location>
</feature>
<dbReference type="OrthoDB" id="2535685at2759"/>
<dbReference type="InterPro" id="IPR024555">
    <property type="entry name" value="PX-associated"/>
</dbReference>
<dbReference type="EMBL" id="MCGR01000105">
    <property type="protein sequence ID" value="ORY52723.1"/>
    <property type="molecule type" value="Genomic_DNA"/>
</dbReference>
<protein>
    <submittedName>
        <fullName evidence="4">Uncharacterized protein</fullName>
    </submittedName>
</protein>
<evidence type="ECO:0000259" key="2">
    <source>
        <dbReference type="Pfam" id="PF12825"/>
    </source>
</evidence>
<feature type="region of interest" description="Disordered" evidence="1">
    <location>
        <begin position="1126"/>
        <end position="1151"/>
    </location>
</feature>
<gene>
    <name evidence="4" type="ORF">BCR35DRAFT_356039</name>
</gene>
<dbReference type="Proteomes" id="UP000193467">
    <property type="component" value="Unassembled WGS sequence"/>
</dbReference>
<feature type="compositionally biased region" description="Polar residues" evidence="1">
    <location>
        <begin position="238"/>
        <end position="248"/>
    </location>
</feature>
<feature type="region of interest" description="Disordered" evidence="1">
    <location>
        <begin position="997"/>
        <end position="1022"/>
    </location>
</feature>
<dbReference type="Pfam" id="PF12825">
    <property type="entry name" value="DUF3818"/>
    <property type="match status" value="1"/>
</dbReference>
<feature type="compositionally biased region" description="Basic and acidic residues" evidence="1">
    <location>
        <begin position="1137"/>
        <end position="1150"/>
    </location>
</feature>
<dbReference type="InParanoid" id="A0A1Y2D0B6"/>
<evidence type="ECO:0000256" key="1">
    <source>
        <dbReference type="SAM" id="MobiDB-lite"/>
    </source>
</evidence>
<dbReference type="AlphaFoldDB" id="A0A1Y2D0B6"/>
<proteinExistence type="predicted"/>
<feature type="region of interest" description="Disordered" evidence="1">
    <location>
        <begin position="1"/>
        <end position="279"/>
    </location>
</feature>
<keyword evidence="5" id="KW-1185">Reference proteome</keyword>
<sequence length="1212" mass="132483">MAGFIDYSREGARAQQDTTGDSSSPPLTSDASSPATTASSTPTTPVEAEAVTKEREAATDASVTASKPVRRKSVAFVEAETASQAPSREAVHAEGELQQSEAHRGVLFSVIDSPPIVDYRKTSKESTAASPPSSPSLESSPPAPSPPAEPSSTRTSVPSSPSVLRRRSLNASPPLTSTFSTTYNAPQFSSEPQRGPRKLRRKSNASSAQSPPSLPPSSPRPFVAAPKPVPPRDPPHTASIQSSKTTSLDSRRASGIVAAPPLATKWSDDEDGEQRNSKVPKALARDVEVEGSGLELTPQDRHHLNRIFVNLEIQKEASTLSQIGCLTQYGPPFLPHPVGPNSRPIDPSASSSGGLFGYFSGSGGAGKAPGSGWEDYNWEEGDVQQSPVLKYLYWRFIYNLPALRLAKTEYWTDQIQPFWDSFAEKDLSTTIERSEVTKRRLLSMGFTRILGTYFSTCLPPAGRSAPSRPSIAVMRRIDHLVPGSMDSMWTTEHPDRPPDYNAWSAIVSEEEDRGERAFLIVSRVLVVSPNPTYLVLRRWSAFLKLSATLTSLDSNNSLALPLLPSTPSHDTNPPRALIQQYLRSLTIALSAPPPAIAEDSSVLAEARALLEAFLLASSEPADAKELEGWLVAGEKEEKEAEATRVKWVQVGKEGKKLRTTWSMYRGALIEGDEIDKSIALVKKIPNLTALPESHRNAQIWARIWVAYALHYLFVSSSHATEILNILKSFHDLLPYAAMKLGLSLVNPTLAIRAIVQIFLGQPIGQPSLFQRIFSIVCHGGVRMQKKLVDALRIKINHDSICDALQKHVYASYTQRAATREAARLSNEDILLSILRDHGTREELDLVKDWQAEFAKSEAGAKGSTSTQGSASRLVDLKDLLAAYCRKRDREQVLELVMESNTPRILHASIAVFYDTIYKVANASNLAARLGDLQAFLDDLIATAFSEHKEPSDFIKLAARHEQHLYFFVHELSSNGGTLLDPLIEWCKSGLSFINHGVPAAPPPSSPSTRSASTSRLSPSSNARAGVNYDRLLASLPGEQQQAVLAEARSLARWTRYRKAYSDICLRIDLLRVDGEGAGLDGDALYEQLLAQDRSVVDELREGVAGAEGSLDWAWFAEGDVKGVADGERRKVQKQKKEKAEESARKKDASGGKRLFRTASRVEGLGEVAHEVEEGSLRKQLPEPKVEATKRVLAEYLGAVKESLEAARKAHLR</sequence>
<reference evidence="4 5" key="1">
    <citation type="submission" date="2016-07" db="EMBL/GenBank/DDBJ databases">
        <title>Pervasive Adenine N6-methylation of Active Genes in Fungi.</title>
        <authorList>
            <consortium name="DOE Joint Genome Institute"/>
            <person name="Mondo S.J."/>
            <person name="Dannebaum R.O."/>
            <person name="Kuo R.C."/>
            <person name="Labutti K."/>
            <person name="Haridas S."/>
            <person name="Kuo A."/>
            <person name="Salamov A."/>
            <person name="Ahrendt S.R."/>
            <person name="Lipzen A."/>
            <person name="Sullivan W."/>
            <person name="Andreopoulos W.B."/>
            <person name="Clum A."/>
            <person name="Lindquist E."/>
            <person name="Daum C."/>
            <person name="Ramamoorthy G.K."/>
            <person name="Gryganskyi A."/>
            <person name="Culley D."/>
            <person name="Magnuson J.K."/>
            <person name="James T.Y."/>
            <person name="O'Malley M.A."/>
            <person name="Stajich J.E."/>
            <person name="Spatafora J.W."/>
            <person name="Visel A."/>
            <person name="Grigoriev I.V."/>
        </authorList>
    </citation>
    <scope>NUCLEOTIDE SEQUENCE [LARGE SCALE GENOMIC DNA]</scope>
    <source>
        <strain evidence="4 5">62-1032</strain>
    </source>
</reference>
<evidence type="ECO:0000313" key="5">
    <source>
        <dbReference type="Proteomes" id="UP000193467"/>
    </source>
</evidence>
<dbReference type="GO" id="GO:0035091">
    <property type="term" value="F:phosphatidylinositol binding"/>
    <property type="evidence" value="ECO:0007669"/>
    <property type="project" value="TreeGrafter"/>
</dbReference>
<evidence type="ECO:0000259" key="3">
    <source>
        <dbReference type="Pfam" id="PF12828"/>
    </source>
</evidence>